<evidence type="ECO:0000313" key="2">
    <source>
        <dbReference type="Proteomes" id="UP000729402"/>
    </source>
</evidence>
<proteinExistence type="predicted"/>
<gene>
    <name evidence="1" type="ORF">GUJ93_ZPchr0001g31396</name>
</gene>
<comment type="caution">
    <text evidence="1">The sequence shown here is derived from an EMBL/GenBank/DDBJ whole genome shotgun (WGS) entry which is preliminary data.</text>
</comment>
<dbReference type="EMBL" id="JAAALK010000288">
    <property type="protein sequence ID" value="KAG8055486.1"/>
    <property type="molecule type" value="Genomic_DNA"/>
</dbReference>
<dbReference type="Proteomes" id="UP000729402">
    <property type="component" value="Unassembled WGS sequence"/>
</dbReference>
<evidence type="ECO:0000313" key="1">
    <source>
        <dbReference type="EMBL" id="KAG8055486.1"/>
    </source>
</evidence>
<organism evidence="1 2">
    <name type="scientific">Zizania palustris</name>
    <name type="common">Northern wild rice</name>
    <dbReference type="NCBI Taxonomy" id="103762"/>
    <lineage>
        <taxon>Eukaryota</taxon>
        <taxon>Viridiplantae</taxon>
        <taxon>Streptophyta</taxon>
        <taxon>Embryophyta</taxon>
        <taxon>Tracheophyta</taxon>
        <taxon>Spermatophyta</taxon>
        <taxon>Magnoliopsida</taxon>
        <taxon>Liliopsida</taxon>
        <taxon>Poales</taxon>
        <taxon>Poaceae</taxon>
        <taxon>BOP clade</taxon>
        <taxon>Oryzoideae</taxon>
        <taxon>Oryzeae</taxon>
        <taxon>Zizaniinae</taxon>
        <taxon>Zizania</taxon>
    </lineage>
</organism>
<name>A0A8J5VDH4_ZIZPA</name>
<reference evidence="1" key="2">
    <citation type="submission" date="2021-02" db="EMBL/GenBank/DDBJ databases">
        <authorList>
            <person name="Kimball J.A."/>
            <person name="Haas M.W."/>
            <person name="Macchietto M."/>
            <person name="Kono T."/>
            <person name="Duquette J."/>
            <person name="Shao M."/>
        </authorList>
    </citation>
    <scope>NUCLEOTIDE SEQUENCE</scope>
    <source>
        <tissue evidence="1">Fresh leaf tissue</tissue>
    </source>
</reference>
<dbReference type="AlphaFoldDB" id="A0A8J5VDH4"/>
<sequence>MSSTEWPGAGAMEEWRWWDGGGVTGVAHRHVHAPLPASVLAGEKKKVFLGGLSCLCVSWSAPRLPPLPPPRAHAPTLALGPSHNLSSIPRAAAQRASRATCDAMQPAGRGVAVTRFLGELW</sequence>
<protein>
    <submittedName>
        <fullName evidence="1">Uncharacterized protein</fullName>
    </submittedName>
</protein>
<keyword evidence="2" id="KW-1185">Reference proteome</keyword>
<reference evidence="1" key="1">
    <citation type="journal article" date="2021" name="bioRxiv">
        <title>Whole Genome Assembly and Annotation of Northern Wild Rice, Zizania palustris L., Supports a Whole Genome Duplication in the Zizania Genus.</title>
        <authorList>
            <person name="Haas M."/>
            <person name="Kono T."/>
            <person name="Macchietto M."/>
            <person name="Millas R."/>
            <person name="McGilp L."/>
            <person name="Shao M."/>
            <person name="Duquette J."/>
            <person name="Hirsch C.N."/>
            <person name="Kimball J."/>
        </authorList>
    </citation>
    <scope>NUCLEOTIDE SEQUENCE</scope>
    <source>
        <tissue evidence="1">Fresh leaf tissue</tissue>
    </source>
</reference>
<accession>A0A8J5VDH4</accession>